<reference evidence="2 3" key="1">
    <citation type="submission" date="2023-01" db="EMBL/GenBank/DDBJ databases">
        <title>Analysis of 21 Apiospora genomes using comparative genomics revels a genus with tremendous synthesis potential of carbohydrate active enzymes and secondary metabolites.</title>
        <authorList>
            <person name="Sorensen T."/>
        </authorList>
    </citation>
    <scope>NUCLEOTIDE SEQUENCE [LARGE SCALE GENOMIC DNA]</scope>
    <source>
        <strain evidence="2 3">CBS 20057</strain>
    </source>
</reference>
<feature type="region of interest" description="Disordered" evidence="1">
    <location>
        <begin position="1"/>
        <end position="22"/>
    </location>
</feature>
<proteinExistence type="predicted"/>
<name>A0ABR1RZ63_9PEZI</name>
<feature type="compositionally biased region" description="Basic and acidic residues" evidence="1">
    <location>
        <begin position="171"/>
        <end position="181"/>
    </location>
</feature>
<organism evidence="2 3">
    <name type="scientific">Apiospora marii</name>
    <dbReference type="NCBI Taxonomy" id="335849"/>
    <lineage>
        <taxon>Eukaryota</taxon>
        <taxon>Fungi</taxon>
        <taxon>Dikarya</taxon>
        <taxon>Ascomycota</taxon>
        <taxon>Pezizomycotina</taxon>
        <taxon>Sordariomycetes</taxon>
        <taxon>Xylariomycetidae</taxon>
        <taxon>Amphisphaeriales</taxon>
        <taxon>Apiosporaceae</taxon>
        <taxon>Apiospora</taxon>
    </lineage>
</organism>
<feature type="compositionally biased region" description="Basic and acidic residues" evidence="1">
    <location>
        <begin position="223"/>
        <end position="233"/>
    </location>
</feature>
<feature type="region of interest" description="Disordered" evidence="1">
    <location>
        <begin position="149"/>
        <end position="250"/>
    </location>
</feature>
<dbReference type="EMBL" id="JAQQWI010000008">
    <property type="protein sequence ID" value="KAK8023219.1"/>
    <property type="molecule type" value="Genomic_DNA"/>
</dbReference>
<accession>A0ABR1RZ63</accession>
<comment type="caution">
    <text evidence="2">The sequence shown here is derived from an EMBL/GenBank/DDBJ whole genome shotgun (WGS) entry which is preliminary data.</text>
</comment>
<feature type="compositionally biased region" description="Polar residues" evidence="1">
    <location>
        <begin position="191"/>
        <end position="220"/>
    </location>
</feature>
<gene>
    <name evidence="2" type="ORF">PG991_006458</name>
</gene>
<sequence>MSASANTNDNNSGGDGDQEKDSKLSLTLDAIIAADKEKKKRRGAVKRRWDEEPLPVFSLDDLGKTNRHVEGAQKAFGGGEIGAFLTEVTDAAARYAARHAASHGGRFDKTRIGYNFFDVPEKPRQRPEKLAREFKEAQQAMAATGYRFDEPDAYEGNDQLIPIVPPPPEQTGREMNDRDNGRSSGNGNGNPESLRSNNNFRDGGSSASFRDRGNPNTMPVNTDARRRREDARHGRSQLQQLHEFQRQQRQRLEEELREELKLRRNMEAETAVDIDELADAMERKEAELSDAYQHVGELRRVNDDLLRRLKSQAPPKSSGASTSTPSSGTPGFPGPSTAGTSKPASSIPRASWGSKQPSKRRRIDAGTRPVDNSGLEWNQLMNSLCTVAHHLRPLEIAALQTKQKHIFRAVVEAMADPVARENVFRLFAEPPKRVWYCFTQLAAHGPRFTGAVVQEPAYGGVPTCPAHPHASCLQMRLATETELRRGGGKVVWRGD</sequence>
<evidence type="ECO:0000256" key="1">
    <source>
        <dbReference type="SAM" id="MobiDB-lite"/>
    </source>
</evidence>
<keyword evidence="3" id="KW-1185">Reference proteome</keyword>
<dbReference type="Proteomes" id="UP001396898">
    <property type="component" value="Unassembled WGS sequence"/>
</dbReference>
<feature type="compositionally biased region" description="Low complexity" evidence="1">
    <location>
        <begin position="313"/>
        <end position="341"/>
    </location>
</feature>
<protein>
    <submittedName>
        <fullName evidence="2">Uncharacterized protein</fullName>
    </submittedName>
</protein>
<feature type="compositionally biased region" description="Low complexity" evidence="1">
    <location>
        <begin position="1"/>
        <end position="12"/>
    </location>
</feature>
<evidence type="ECO:0000313" key="2">
    <source>
        <dbReference type="EMBL" id="KAK8023219.1"/>
    </source>
</evidence>
<feature type="region of interest" description="Disordered" evidence="1">
    <location>
        <begin position="311"/>
        <end position="372"/>
    </location>
</feature>
<evidence type="ECO:0000313" key="3">
    <source>
        <dbReference type="Proteomes" id="UP001396898"/>
    </source>
</evidence>